<dbReference type="GO" id="GO:0016829">
    <property type="term" value="F:lyase activity"/>
    <property type="evidence" value="ECO:0007669"/>
    <property type="project" value="UniProtKB-KW"/>
</dbReference>
<dbReference type="InterPro" id="IPR051057">
    <property type="entry name" value="PI-PLC_domain"/>
</dbReference>
<feature type="signal peptide" evidence="8">
    <location>
        <begin position="1"/>
        <end position="27"/>
    </location>
</feature>
<evidence type="ECO:0000256" key="7">
    <source>
        <dbReference type="ARBA" id="ARBA00023239"/>
    </source>
</evidence>
<comment type="caution">
    <text evidence="9">The sequence shown here is derived from an EMBL/GenBank/DDBJ whole genome shotgun (WGS) entry which is preliminary data.</text>
</comment>
<dbReference type="AlphaFoldDB" id="A0AAV4Y8S1"/>
<evidence type="ECO:0000256" key="5">
    <source>
        <dbReference type="ARBA" id="ARBA00022842"/>
    </source>
</evidence>
<dbReference type="Gene3D" id="3.20.20.190">
    <property type="entry name" value="Phosphatidylinositol (PI) phosphodiesterase"/>
    <property type="match status" value="1"/>
</dbReference>
<reference evidence="9 10" key="1">
    <citation type="submission" date="2021-06" db="EMBL/GenBank/DDBJ databases">
        <title>Caerostris extrusa draft genome.</title>
        <authorList>
            <person name="Kono N."/>
            <person name="Arakawa K."/>
        </authorList>
    </citation>
    <scope>NUCLEOTIDE SEQUENCE [LARGE SCALE GENOMIC DNA]</scope>
</reference>
<dbReference type="EMBL" id="BPLR01018943">
    <property type="protein sequence ID" value="GIZ03413.1"/>
    <property type="molecule type" value="Genomic_DNA"/>
</dbReference>
<dbReference type="GO" id="GO:0008081">
    <property type="term" value="F:phosphoric diester hydrolase activity"/>
    <property type="evidence" value="ECO:0007669"/>
    <property type="project" value="InterPro"/>
</dbReference>
<keyword evidence="4" id="KW-0479">Metal-binding</keyword>
<evidence type="ECO:0000256" key="8">
    <source>
        <dbReference type="SAM" id="SignalP"/>
    </source>
</evidence>
<keyword evidence="3" id="KW-0964">Secreted</keyword>
<evidence type="ECO:0000256" key="3">
    <source>
        <dbReference type="ARBA" id="ARBA00022525"/>
    </source>
</evidence>
<keyword evidence="7" id="KW-0456">Lyase</keyword>
<evidence type="ECO:0000313" key="10">
    <source>
        <dbReference type="Proteomes" id="UP001054945"/>
    </source>
</evidence>
<dbReference type="GO" id="GO:0046872">
    <property type="term" value="F:metal ion binding"/>
    <property type="evidence" value="ECO:0007669"/>
    <property type="project" value="UniProtKB-KW"/>
</dbReference>
<comment type="subcellular location">
    <subcellularLocation>
        <location evidence="2">Secreted</location>
    </subcellularLocation>
</comment>
<protein>
    <submittedName>
        <fullName evidence="9">Uncharacterized protein</fullName>
    </submittedName>
</protein>
<evidence type="ECO:0000256" key="6">
    <source>
        <dbReference type="ARBA" id="ARBA00023157"/>
    </source>
</evidence>
<comment type="catalytic activity">
    <reaction evidence="1">
        <text>an N-(acyl)-sphingosylphosphoethanolamine = an N-(acyl)-sphingosyl-1,3-cyclic phosphate + ethanolamine</text>
        <dbReference type="Rhea" id="RHEA:60648"/>
        <dbReference type="ChEBI" id="CHEBI:57603"/>
        <dbReference type="ChEBI" id="CHEBI:143891"/>
        <dbReference type="ChEBI" id="CHEBI:143892"/>
    </reaction>
</comment>
<dbReference type="InterPro" id="IPR017946">
    <property type="entry name" value="PLC-like_Pdiesterase_TIM-brl"/>
</dbReference>
<keyword evidence="10" id="KW-1185">Reference proteome</keyword>
<evidence type="ECO:0000313" key="9">
    <source>
        <dbReference type="EMBL" id="GIZ03413.1"/>
    </source>
</evidence>
<organism evidence="9 10">
    <name type="scientific">Caerostris extrusa</name>
    <name type="common">Bark spider</name>
    <name type="synonym">Caerostris bankana</name>
    <dbReference type="NCBI Taxonomy" id="172846"/>
    <lineage>
        <taxon>Eukaryota</taxon>
        <taxon>Metazoa</taxon>
        <taxon>Ecdysozoa</taxon>
        <taxon>Arthropoda</taxon>
        <taxon>Chelicerata</taxon>
        <taxon>Arachnida</taxon>
        <taxon>Araneae</taxon>
        <taxon>Araneomorphae</taxon>
        <taxon>Entelegynae</taxon>
        <taxon>Araneoidea</taxon>
        <taxon>Araneidae</taxon>
        <taxon>Caerostris</taxon>
    </lineage>
</organism>
<gene>
    <name evidence="9" type="primary">AVEN_123257_1</name>
    <name evidence="9" type="ORF">CEXT_697201</name>
</gene>
<dbReference type="GO" id="GO:0006629">
    <property type="term" value="P:lipid metabolic process"/>
    <property type="evidence" value="ECO:0007669"/>
    <property type="project" value="InterPro"/>
</dbReference>
<keyword evidence="6" id="KW-1015">Disulfide bond</keyword>
<dbReference type="PROSITE" id="PS50007">
    <property type="entry name" value="PIPLC_X_DOMAIN"/>
    <property type="match status" value="1"/>
</dbReference>
<keyword evidence="8" id="KW-0732">Signal</keyword>
<sequence>MLHQHTLTFRLVTWIVVLYLTTTGATGYVTAQKISNDVEDKSSSPRVLLTVNSLASHNAEGVITERLLELNWFNAPPGMNEDPTSWVGLFNHDPTEGSSDPLEMASTRNNPEGYYRTRIPFPRIEFFDNKLTDGCLGFWIGYINLNRLVAKSCIRARPRWMYEMKDIIGNRTLKDLMIPGTHNAGSYEAYRPERNTAKVRYQMCHDEDVFNQLVYGNRFLDFRVIFQHVAGSKEKFWITHNILRTNNSVREVLSQVKRFLDNTNEIVVMDFHLFYMGFIDSWVEDRHKELMKMVISTLGNYMMPTSYEYSTTLNEMWKSNKRLMVGYASKQAVESNLLFPGVFHLWGNKETRPELEDFLTRNMCLFRHRGLWSAMAELTPTTSGVLIDKYGGLRSLAQDVNSQVTKWFRDRWWKCANIVSTDYFLGNNIIDVSIDANVQKFGAINWEGEMRSSPGGVSDWYRFTPKTQCWCSPMVI</sequence>
<dbReference type="PANTHER" id="PTHR13593">
    <property type="match status" value="1"/>
</dbReference>
<proteinExistence type="predicted"/>
<keyword evidence="5" id="KW-0460">Magnesium</keyword>
<evidence type="ECO:0000256" key="1">
    <source>
        <dbReference type="ARBA" id="ARBA00000110"/>
    </source>
</evidence>
<name>A0AAV4Y8S1_CAEEX</name>
<accession>A0AAV4Y8S1</accession>
<dbReference type="Proteomes" id="UP001054945">
    <property type="component" value="Unassembled WGS sequence"/>
</dbReference>
<dbReference type="SUPFAM" id="SSF51695">
    <property type="entry name" value="PLC-like phosphodiesterases"/>
    <property type="match status" value="1"/>
</dbReference>
<dbReference type="GO" id="GO:0005576">
    <property type="term" value="C:extracellular region"/>
    <property type="evidence" value="ECO:0007669"/>
    <property type="project" value="UniProtKB-SubCell"/>
</dbReference>
<evidence type="ECO:0000256" key="4">
    <source>
        <dbReference type="ARBA" id="ARBA00022723"/>
    </source>
</evidence>
<dbReference type="PANTHER" id="PTHR13593:SF103">
    <property type="entry name" value="RE10370P"/>
    <property type="match status" value="1"/>
</dbReference>
<evidence type="ECO:0000256" key="2">
    <source>
        <dbReference type="ARBA" id="ARBA00004613"/>
    </source>
</evidence>
<feature type="chain" id="PRO_5043383100" evidence="8">
    <location>
        <begin position="28"/>
        <end position="476"/>
    </location>
</feature>